<reference evidence="2 3" key="1">
    <citation type="journal article" date="2019" name="Genome Biol. Evol.">
        <title>Nanopore Sequencing Significantly Improves Genome Assembly of the Protozoan Parasite Trypanosoma cruzi.</title>
        <authorList>
            <person name="Diaz-Viraque F."/>
            <person name="Pita S."/>
            <person name="Greif G."/>
            <person name="de Souza R.C.M."/>
            <person name="Iraola G."/>
            <person name="Robello C."/>
        </authorList>
    </citation>
    <scope>NUCLEOTIDE SEQUENCE [LARGE SCALE GENOMIC DNA]</scope>
    <source>
        <strain evidence="2 3">Berenice</strain>
    </source>
</reference>
<dbReference type="AlphaFoldDB" id="A0A7J6XJM4"/>
<gene>
    <name evidence="2" type="ORF">ECC02_012667</name>
</gene>
<proteinExistence type="predicted"/>
<dbReference type="EMBL" id="JABDHM010000441">
    <property type="protein sequence ID" value="KAF5214709.1"/>
    <property type="molecule type" value="Genomic_DNA"/>
</dbReference>
<accession>A0A7J6XJM4</accession>
<keyword evidence="1" id="KW-0732">Signal</keyword>
<evidence type="ECO:0000313" key="2">
    <source>
        <dbReference type="EMBL" id="KAF5214709.1"/>
    </source>
</evidence>
<organism evidence="2 3">
    <name type="scientific">Trypanosoma cruzi</name>
    <dbReference type="NCBI Taxonomy" id="5693"/>
    <lineage>
        <taxon>Eukaryota</taxon>
        <taxon>Discoba</taxon>
        <taxon>Euglenozoa</taxon>
        <taxon>Kinetoplastea</taxon>
        <taxon>Metakinetoplastina</taxon>
        <taxon>Trypanosomatida</taxon>
        <taxon>Trypanosomatidae</taxon>
        <taxon>Trypanosoma</taxon>
        <taxon>Schizotrypanum</taxon>
    </lineage>
</organism>
<sequence length="476" mass="52715">MPCWAMFFFSFLISFCVCVETLAFHRLLLLFCSGGAGEIVLSGCRYWRAMRDVLMTFLEASAARGAWESALAVWRATAVEDVAVSGSHTLLLTRMLVQAGKWREAKHVVMSDAASVCPQRLSARLLAMLAATTDANGWSEACQLLQDGQICLEKHGSEQRSTLQSEVVRLAESFERCVVPHIPASQQEPWVRLACEMRCDDLQSQQRPSLEETRGGDTAADAAALTNNEELLHIYRSPKSRSSWTRALQTLLSMHHPNAASVNITLGILSRQGRQREAVDLITKFMVSREIHPTAVTVKTITEAANTMRSGKLCHLIISTPALRDQITPSSAVPLVRTLQRIGDWRSCLSWWDSLLPTTESSVPPSNHGGKAELRRNLRLSSYVAVCVAQGGRWSEALAAMRDASAHDPSLAVLFALRALRVAGAWKAAFSVFQCKKHVWENSSVDLQVREVMTRQNAESWVPLDKLQTLRSLYGA</sequence>
<dbReference type="VEuPathDB" id="TriTrypDB:BCY84_16280"/>
<evidence type="ECO:0000313" key="3">
    <source>
        <dbReference type="Proteomes" id="UP000583944"/>
    </source>
</evidence>
<dbReference type="Proteomes" id="UP000583944">
    <property type="component" value="Unassembled WGS sequence"/>
</dbReference>
<comment type="caution">
    <text evidence="2">The sequence shown here is derived from an EMBL/GenBank/DDBJ whole genome shotgun (WGS) entry which is preliminary data.</text>
</comment>
<feature type="signal peptide" evidence="1">
    <location>
        <begin position="1"/>
        <end position="18"/>
    </location>
</feature>
<feature type="chain" id="PRO_5029688108" description="Pentatricopeptide repeat domain containing protein" evidence="1">
    <location>
        <begin position="19"/>
        <end position="476"/>
    </location>
</feature>
<name>A0A7J6XJM4_TRYCR</name>
<evidence type="ECO:0008006" key="4">
    <source>
        <dbReference type="Google" id="ProtNLM"/>
    </source>
</evidence>
<evidence type="ECO:0000256" key="1">
    <source>
        <dbReference type="SAM" id="SignalP"/>
    </source>
</evidence>
<dbReference type="VEuPathDB" id="TriTrypDB:ECC02_012667"/>
<protein>
    <recommendedName>
        <fullName evidence="4">Pentatricopeptide repeat domain containing protein</fullName>
    </recommendedName>
</protein>